<comment type="similarity">
    <text evidence="1">Belongs to the HesA/MoeB/ThiF family.</text>
</comment>
<evidence type="ECO:0000256" key="9">
    <source>
        <dbReference type="ARBA" id="ARBA00073635"/>
    </source>
</evidence>
<dbReference type="FunFam" id="3.40.50.720:FF:000033">
    <property type="entry name" value="Adenylyltransferase and sulfurtransferase MOCS3"/>
    <property type="match status" value="1"/>
</dbReference>
<evidence type="ECO:0000256" key="8">
    <source>
        <dbReference type="ARBA" id="ARBA00066884"/>
    </source>
</evidence>
<evidence type="ECO:0000256" key="1">
    <source>
        <dbReference type="ARBA" id="ARBA00009919"/>
    </source>
</evidence>
<evidence type="ECO:0000256" key="10">
    <source>
        <dbReference type="ARBA" id="ARBA00075110"/>
    </source>
</evidence>
<keyword evidence="4" id="KW-0067">ATP-binding</keyword>
<gene>
    <name evidence="14" type="ORF">Ga0061063_1882</name>
</gene>
<evidence type="ECO:0000313" key="14">
    <source>
        <dbReference type="EMBL" id="CUA83728.1"/>
    </source>
</evidence>
<accession>A0A0K6GYZ3</accession>
<protein>
    <recommendedName>
        <fullName evidence="9">Molybdopterin-synthase adenylyltransferase</fullName>
        <ecNumber evidence="8">2.7.7.80</ecNumber>
    </recommendedName>
    <alternativeName>
        <fullName evidence="12">MoaD protein adenylase</fullName>
    </alternativeName>
    <alternativeName>
        <fullName evidence="10">Molybdopterin-converting factor subunit 1 adenylase</fullName>
    </alternativeName>
    <alternativeName>
        <fullName evidence="11">Sulfur carrier protein MoaD adenylyltransferase</fullName>
    </alternativeName>
</protein>
<dbReference type="GO" id="GO:0004792">
    <property type="term" value="F:thiosulfate-cyanide sulfurtransferase activity"/>
    <property type="evidence" value="ECO:0007669"/>
    <property type="project" value="TreeGrafter"/>
</dbReference>
<sequence>MTPPAALGGRSAPLPSMSELSDAALLRYSRHLLLPQIDLTGQAALAASRVLVVGAGGLGSPVVLYLAAAGIGTLTVADADTVALSNLQRQIAFAQADLGRNKAEAAAERARALNDMCQVVALDERLQAARLTTLVAAQTLVLDCSDNFATRHAVNRACFAAGVPLVSGAAVRTEGQLAVFDPANPASPCYQCLFPDEGDEGDGPCATFGVLAPLVGVLGSLQAVEAVKWLVGERGSAGRFWRYAAWSGHFSETRVPRDPDCPVCRQRS</sequence>
<dbReference type="PANTHER" id="PTHR10953:SF240">
    <property type="entry name" value="SULFUR CARRIER PROTEIN THIS ADENYLYLTRANSFERASE"/>
    <property type="match status" value="1"/>
</dbReference>
<dbReference type="AlphaFoldDB" id="A0A0K6GYZ3"/>
<evidence type="ECO:0000259" key="13">
    <source>
        <dbReference type="Pfam" id="PF00899"/>
    </source>
</evidence>
<evidence type="ECO:0000256" key="11">
    <source>
        <dbReference type="ARBA" id="ARBA00075328"/>
    </source>
</evidence>
<dbReference type="Proteomes" id="UP000243535">
    <property type="component" value="Unassembled WGS sequence"/>
</dbReference>
<dbReference type="Pfam" id="PF00899">
    <property type="entry name" value="ThiF"/>
    <property type="match status" value="1"/>
</dbReference>
<comment type="catalytic activity">
    <reaction evidence="5">
        <text>[molybdopterin-synthase sulfur-carrier protein]-C-terminal Gly-Gly + ATP + H(+) = [molybdopterin-synthase sulfur-carrier protein]-C-terminal Gly-Gly-AMP + diphosphate</text>
        <dbReference type="Rhea" id="RHEA:43616"/>
        <dbReference type="Rhea" id="RHEA-COMP:12159"/>
        <dbReference type="Rhea" id="RHEA-COMP:12202"/>
        <dbReference type="ChEBI" id="CHEBI:15378"/>
        <dbReference type="ChEBI" id="CHEBI:30616"/>
        <dbReference type="ChEBI" id="CHEBI:33019"/>
        <dbReference type="ChEBI" id="CHEBI:90618"/>
        <dbReference type="ChEBI" id="CHEBI:90778"/>
        <dbReference type="EC" id="2.7.7.80"/>
    </reaction>
</comment>
<evidence type="ECO:0000256" key="12">
    <source>
        <dbReference type="ARBA" id="ARBA00078531"/>
    </source>
</evidence>
<dbReference type="EC" id="2.7.7.80" evidence="8"/>
<evidence type="ECO:0000313" key="15">
    <source>
        <dbReference type="Proteomes" id="UP000243535"/>
    </source>
</evidence>
<evidence type="ECO:0000256" key="6">
    <source>
        <dbReference type="ARBA" id="ARBA00055169"/>
    </source>
</evidence>
<reference evidence="15" key="1">
    <citation type="submission" date="2015-08" db="EMBL/GenBank/DDBJ databases">
        <authorList>
            <person name="Varghese N."/>
        </authorList>
    </citation>
    <scope>NUCLEOTIDE SEQUENCE [LARGE SCALE GENOMIC DNA]</scope>
    <source>
        <strain evidence="15">DSM 17901</strain>
    </source>
</reference>
<dbReference type="EMBL" id="CYHA01000003">
    <property type="protein sequence ID" value="CUA83728.1"/>
    <property type="molecule type" value="Genomic_DNA"/>
</dbReference>
<keyword evidence="3" id="KW-0547">Nucleotide-binding</keyword>
<comment type="function">
    <text evidence="6">Catalyzes the adenylation by ATP of the carboxyl group of the C-terminal glycine of sulfur carrier protein MoaD.</text>
</comment>
<proteinExistence type="inferred from homology"/>
<evidence type="ECO:0000256" key="3">
    <source>
        <dbReference type="ARBA" id="ARBA00022741"/>
    </source>
</evidence>
<dbReference type="STRING" id="375574.GCA_001418035_01674"/>
<name>A0A0K6GYZ3_9NEIS</name>
<dbReference type="GO" id="GO:0005524">
    <property type="term" value="F:ATP binding"/>
    <property type="evidence" value="ECO:0007669"/>
    <property type="project" value="UniProtKB-KW"/>
</dbReference>
<keyword evidence="2 14" id="KW-0808">Transferase</keyword>
<comment type="subunit">
    <text evidence="7">Homodimer. Forms a stable heterotetrameric complex of 2 MoeB and 2 MoaD during adenylation of MoaD.</text>
</comment>
<dbReference type="GO" id="GO:0008146">
    <property type="term" value="F:sulfotransferase activity"/>
    <property type="evidence" value="ECO:0007669"/>
    <property type="project" value="TreeGrafter"/>
</dbReference>
<dbReference type="InterPro" id="IPR035985">
    <property type="entry name" value="Ubiquitin-activating_enz"/>
</dbReference>
<evidence type="ECO:0000256" key="5">
    <source>
        <dbReference type="ARBA" id="ARBA00052218"/>
    </source>
</evidence>
<dbReference type="SUPFAM" id="SSF69572">
    <property type="entry name" value="Activating enzymes of the ubiquitin-like proteins"/>
    <property type="match status" value="1"/>
</dbReference>
<dbReference type="PANTHER" id="PTHR10953">
    <property type="entry name" value="UBIQUITIN-ACTIVATING ENZYME E1"/>
    <property type="match status" value="1"/>
</dbReference>
<evidence type="ECO:0000256" key="4">
    <source>
        <dbReference type="ARBA" id="ARBA00022840"/>
    </source>
</evidence>
<dbReference type="InterPro" id="IPR045886">
    <property type="entry name" value="ThiF/MoeB/HesA"/>
</dbReference>
<dbReference type="GO" id="GO:0061605">
    <property type="term" value="F:molybdopterin-synthase adenylyltransferase activity"/>
    <property type="evidence" value="ECO:0007669"/>
    <property type="project" value="UniProtKB-EC"/>
</dbReference>
<keyword evidence="15" id="KW-1185">Reference proteome</keyword>
<evidence type="ECO:0000256" key="7">
    <source>
        <dbReference type="ARBA" id="ARBA00063809"/>
    </source>
</evidence>
<feature type="domain" description="THIF-type NAD/FAD binding fold" evidence="13">
    <location>
        <begin position="28"/>
        <end position="263"/>
    </location>
</feature>
<dbReference type="GO" id="GO:0005829">
    <property type="term" value="C:cytosol"/>
    <property type="evidence" value="ECO:0007669"/>
    <property type="project" value="TreeGrafter"/>
</dbReference>
<dbReference type="Gene3D" id="3.40.50.720">
    <property type="entry name" value="NAD(P)-binding Rossmann-like Domain"/>
    <property type="match status" value="1"/>
</dbReference>
<organism evidence="14 15">
    <name type="scientific">Gulbenkiania indica</name>
    <dbReference type="NCBI Taxonomy" id="375574"/>
    <lineage>
        <taxon>Bacteria</taxon>
        <taxon>Pseudomonadati</taxon>
        <taxon>Pseudomonadota</taxon>
        <taxon>Betaproteobacteria</taxon>
        <taxon>Neisseriales</taxon>
        <taxon>Chromobacteriaceae</taxon>
        <taxon>Gulbenkiania</taxon>
    </lineage>
</organism>
<dbReference type="CDD" id="cd00757">
    <property type="entry name" value="ThiF_MoeB_HesA_family"/>
    <property type="match status" value="1"/>
</dbReference>
<keyword evidence="14" id="KW-0548">Nucleotidyltransferase</keyword>
<dbReference type="GO" id="GO:0008641">
    <property type="term" value="F:ubiquitin-like modifier activating enzyme activity"/>
    <property type="evidence" value="ECO:0007669"/>
    <property type="project" value="InterPro"/>
</dbReference>
<dbReference type="InterPro" id="IPR000594">
    <property type="entry name" value="ThiF_NAD_FAD-bd"/>
</dbReference>
<evidence type="ECO:0000256" key="2">
    <source>
        <dbReference type="ARBA" id="ARBA00022679"/>
    </source>
</evidence>
<dbReference type="NCBIfam" id="NF004281">
    <property type="entry name" value="PRK05690.1"/>
    <property type="match status" value="1"/>
</dbReference>